<protein>
    <submittedName>
        <fullName evidence="5">2,5-diketo-D-gluconate reductase A</fullName>
        <ecNumber evidence="5">1.1.1.-</ecNumber>
    </submittedName>
</protein>
<evidence type="ECO:0000259" key="4">
    <source>
        <dbReference type="PROSITE" id="PS51379"/>
    </source>
</evidence>
<dbReference type="InterPro" id="IPR053135">
    <property type="entry name" value="AKR2_Oxidoreductase"/>
</dbReference>
<organism evidence="5 6">
    <name type="scientific">Faecalicatena contorta</name>
    <dbReference type="NCBI Taxonomy" id="39482"/>
    <lineage>
        <taxon>Bacteria</taxon>
        <taxon>Bacillati</taxon>
        <taxon>Bacillota</taxon>
        <taxon>Clostridia</taxon>
        <taxon>Lachnospirales</taxon>
        <taxon>Lachnospiraceae</taxon>
        <taxon>Faecalicatena</taxon>
    </lineage>
</organism>
<dbReference type="GO" id="GO:0046872">
    <property type="term" value="F:metal ion binding"/>
    <property type="evidence" value="ECO:0007669"/>
    <property type="project" value="UniProtKB-KW"/>
</dbReference>
<dbReference type="CDD" id="cd19100">
    <property type="entry name" value="AKR_unchar"/>
    <property type="match status" value="1"/>
</dbReference>
<keyword evidence="2" id="KW-0408">Iron</keyword>
<keyword evidence="1" id="KW-0479">Metal-binding</keyword>
<dbReference type="Gene3D" id="3.20.20.100">
    <property type="entry name" value="NADP-dependent oxidoreductase domain"/>
    <property type="match status" value="1"/>
</dbReference>
<dbReference type="PRINTS" id="PR00069">
    <property type="entry name" value="ALDKETRDTASE"/>
</dbReference>
<dbReference type="PROSITE" id="PS00198">
    <property type="entry name" value="4FE4S_FER_1"/>
    <property type="match status" value="1"/>
</dbReference>
<dbReference type="GO" id="GO:0016491">
    <property type="term" value="F:oxidoreductase activity"/>
    <property type="evidence" value="ECO:0007669"/>
    <property type="project" value="UniProtKB-KW"/>
</dbReference>
<dbReference type="InterPro" id="IPR036812">
    <property type="entry name" value="NAD(P)_OxRdtase_dom_sf"/>
</dbReference>
<dbReference type="AlphaFoldDB" id="A0A174MQC3"/>
<evidence type="ECO:0000256" key="3">
    <source>
        <dbReference type="ARBA" id="ARBA00023014"/>
    </source>
</evidence>
<keyword evidence="5" id="KW-0560">Oxidoreductase</keyword>
<evidence type="ECO:0000256" key="2">
    <source>
        <dbReference type="ARBA" id="ARBA00023004"/>
    </source>
</evidence>
<evidence type="ECO:0000256" key="1">
    <source>
        <dbReference type="ARBA" id="ARBA00022723"/>
    </source>
</evidence>
<dbReference type="PANTHER" id="PTHR43312">
    <property type="entry name" value="D-THREO-ALDOSE 1-DEHYDROGENASE"/>
    <property type="match status" value="1"/>
</dbReference>
<dbReference type="InterPro" id="IPR017896">
    <property type="entry name" value="4Fe4S_Fe-S-bd"/>
</dbReference>
<dbReference type="InterPro" id="IPR023210">
    <property type="entry name" value="NADP_OxRdtase_dom"/>
</dbReference>
<gene>
    <name evidence="5" type="primary">iolS_3</name>
    <name evidence="5" type="ORF">ERS852491_04988</name>
</gene>
<dbReference type="PANTHER" id="PTHR43312:SF1">
    <property type="entry name" value="NADP-DEPENDENT OXIDOREDUCTASE DOMAIN-CONTAINING PROTEIN"/>
    <property type="match status" value="1"/>
</dbReference>
<dbReference type="EC" id="1.1.1.-" evidence="5"/>
<name>A0A174MQC3_9FIRM</name>
<dbReference type="InterPro" id="IPR017900">
    <property type="entry name" value="4Fe4S_Fe_S_CS"/>
</dbReference>
<feature type="domain" description="4Fe-4S ferredoxin-type" evidence="4">
    <location>
        <begin position="296"/>
        <end position="328"/>
    </location>
</feature>
<dbReference type="PROSITE" id="PS51379">
    <property type="entry name" value="4FE4S_FER_2"/>
    <property type="match status" value="1"/>
</dbReference>
<evidence type="ECO:0000313" key="5">
    <source>
        <dbReference type="EMBL" id="CUP37321.1"/>
    </source>
</evidence>
<dbReference type="GO" id="GO:0051536">
    <property type="term" value="F:iron-sulfur cluster binding"/>
    <property type="evidence" value="ECO:0007669"/>
    <property type="project" value="UniProtKB-KW"/>
</dbReference>
<dbReference type="STRING" id="39482.ERS852491_04988"/>
<proteinExistence type="predicted"/>
<dbReference type="Proteomes" id="UP000095544">
    <property type="component" value="Unassembled WGS sequence"/>
</dbReference>
<dbReference type="Pfam" id="PF00248">
    <property type="entry name" value="Aldo_ket_red"/>
    <property type="match status" value="1"/>
</dbReference>
<evidence type="ECO:0000313" key="6">
    <source>
        <dbReference type="Proteomes" id="UP000095544"/>
    </source>
</evidence>
<dbReference type="SUPFAM" id="SSF51430">
    <property type="entry name" value="NAD(P)-linked oxidoreductase"/>
    <property type="match status" value="1"/>
</dbReference>
<dbReference type="EMBL" id="CYZU01000092">
    <property type="protein sequence ID" value="CUP37321.1"/>
    <property type="molecule type" value="Genomic_DNA"/>
</dbReference>
<dbReference type="Pfam" id="PF13534">
    <property type="entry name" value="Fer4_17"/>
    <property type="match status" value="1"/>
</dbReference>
<dbReference type="InterPro" id="IPR020471">
    <property type="entry name" value="AKR"/>
</dbReference>
<accession>A0A174MQC3</accession>
<keyword evidence="3" id="KW-0411">Iron-sulfur</keyword>
<reference evidence="5 6" key="1">
    <citation type="submission" date="2015-09" db="EMBL/GenBank/DDBJ databases">
        <authorList>
            <consortium name="Pathogen Informatics"/>
        </authorList>
    </citation>
    <scope>NUCLEOTIDE SEQUENCE [LARGE SCALE GENOMIC DNA]</scope>
    <source>
        <strain evidence="5 6">2789STDY5834876</strain>
    </source>
</reference>
<sequence>MKMKQVTLGTTGITVPQNAFGALPVQRVDMENAVKILRRAFEGGMTFFDTARAYSDSEEKLGNAFAGIRGEIYIASKTMARTPEEVEKQLDLSLKLLQTDYIDIYQFHCVDVCYRPGDGTGMYERMQKAKEQGKIRHIGVTAHKMDVAKECIESGLYETLQYPLSYLSSEKELELVELCRERNMGFIAMKGLAGGLLTNSRAASAFMSQFDHVLPIWGVQRMEELEEWLEYMEDAPVLDEELAAFIEKEKKELTGEFCRGCGYCMPCPAGIVINNCARMSLMVRRAPSAGWLSEEWQEKMKKIEGCMQCGQCRKKCPYELDTPNLLKKNYEDYQKILAGKITV</sequence>
<dbReference type="SUPFAM" id="SSF46548">
    <property type="entry name" value="alpha-helical ferredoxin"/>
    <property type="match status" value="1"/>
</dbReference>